<keyword evidence="2" id="KW-1185">Reference proteome</keyword>
<name>A0A098Y3D1_9ACTN</name>
<evidence type="ECO:0000313" key="1">
    <source>
        <dbReference type="EMBL" id="KGH45373.1"/>
    </source>
</evidence>
<dbReference type="EMBL" id="JPMX01000077">
    <property type="protein sequence ID" value="KGH45373.1"/>
    <property type="molecule type" value="Genomic_DNA"/>
</dbReference>
<sequence length="77" mass="8439">MDDGAGAIRRDFPFPEAGDHHMREWPLVWHPARGHFERTCPHGVGHPDPDDVLYLQSVGGVSGAHPCDGCCIAPLRD</sequence>
<proteinExistence type="predicted"/>
<dbReference type="RefSeq" id="WP_036337391.1">
    <property type="nucleotide sequence ID" value="NZ_JPMX01000077.1"/>
</dbReference>
<protein>
    <submittedName>
        <fullName evidence="1">Uncharacterized protein</fullName>
    </submittedName>
</protein>
<reference evidence="1 2" key="1">
    <citation type="submission" date="2014-07" db="EMBL/GenBank/DDBJ databases">
        <title>Biosystematic studies on Modestobacter strains isolated from extreme hyper-arid desert soil and from historic building.</title>
        <authorList>
            <person name="Bukarasam K."/>
            <person name="Bull A."/>
            <person name="Girard G."/>
            <person name="van Wezel G."/>
            <person name="Goodfellow M."/>
        </authorList>
    </citation>
    <scope>NUCLEOTIDE SEQUENCE [LARGE SCALE GENOMIC DNA]</scope>
    <source>
        <strain evidence="1 2">KNN45-2b</strain>
    </source>
</reference>
<gene>
    <name evidence="1" type="ORF">IN07_16830</name>
</gene>
<dbReference type="Proteomes" id="UP000029713">
    <property type="component" value="Unassembled WGS sequence"/>
</dbReference>
<evidence type="ECO:0000313" key="2">
    <source>
        <dbReference type="Proteomes" id="UP000029713"/>
    </source>
</evidence>
<dbReference type="AlphaFoldDB" id="A0A098Y3D1"/>
<accession>A0A098Y3D1</accession>
<organism evidence="1 2">
    <name type="scientific">Modestobacter caceresii</name>
    <dbReference type="NCBI Taxonomy" id="1522368"/>
    <lineage>
        <taxon>Bacteria</taxon>
        <taxon>Bacillati</taxon>
        <taxon>Actinomycetota</taxon>
        <taxon>Actinomycetes</taxon>
        <taxon>Geodermatophilales</taxon>
        <taxon>Geodermatophilaceae</taxon>
        <taxon>Modestobacter</taxon>
    </lineage>
</organism>
<dbReference type="OrthoDB" id="5195380at2"/>
<comment type="caution">
    <text evidence="1">The sequence shown here is derived from an EMBL/GenBank/DDBJ whole genome shotgun (WGS) entry which is preliminary data.</text>
</comment>